<dbReference type="Gene3D" id="3.60.10.10">
    <property type="entry name" value="Endonuclease/exonuclease/phosphatase"/>
    <property type="match status" value="1"/>
</dbReference>
<name>A0A6J3LBY9_9HYME</name>
<dbReference type="RefSeq" id="XP_033362842.1">
    <property type="nucleotide sequence ID" value="XM_033506951.1"/>
</dbReference>
<dbReference type="AlphaFoldDB" id="A0A6J3LBY9"/>
<protein>
    <submittedName>
        <fullName evidence="3">Uncharacterized protein LOC117240933</fullName>
    </submittedName>
</protein>
<feature type="domain" description="Endonuclease/exonuclease/phosphatase" evidence="1">
    <location>
        <begin position="99"/>
        <end position="208"/>
    </location>
</feature>
<dbReference type="Proteomes" id="UP000504631">
    <property type="component" value="Unplaced"/>
</dbReference>
<accession>A0A6J3LBY9</accession>
<dbReference type="InterPro" id="IPR036691">
    <property type="entry name" value="Endo/exonu/phosph_ase_sf"/>
</dbReference>
<evidence type="ECO:0000313" key="3">
    <source>
        <dbReference type="RefSeq" id="XP_033362842.1"/>
    </source>
</evidence>
<dbReference type="Pfam" id="PF14529">
    <property type="entry name" value="Exo_endo_phos_2"/>
    <property type="match status" value="1"/>
</dbReference>
<organism evidence="2 3">
    <name type="scientific">Bombus vosnesenskii</name>
    <dbReference type="NCBI Taxonomy" id="207650"/>
    <lineage>
        <taxon>Eukaryota</taxon>
        <taxon>Metazoa</taxon>
        <taxon>Ecdysozoa</taxon>
        <taxon>Arthropoda</taxon>
        <taxon>Hexapoda</taxon>
        <taxon>Insecta</taxon>
        <taxon>Pterygota</taxon>
        <taxon>Neoptera</taxon>
        <taxon>Endopterygota</taxon>
        <taxon>Hymenoptera</taxon>
        <taxon>Apocrita</taxon>
        <taxon>Aculeata</taxon>
        <taxon>Apoidea</taxon>
        <taxon>Anthophila</taxon>
        <taxon>Apidae</taxon>
        <taxon>Bombus</taxon>
        <taxon>Pyrobombus</taxon>
    </lineage>
</organism>
<evidence type="ECO:0000259" key="1">
    <source>
        <dbReference type="Pfam" id="PF14529"/>
    </source>
</evidence>
<gene>
    <name evidence="3" type="primary">LOC117240933</name>
</gene>
<sequence>MSGGSVEVNAATGLTTVLQMPYAKHAAARLAQDLSQYPCENRVDVVFISEPYRQLPYWYNDAVGDASLWVTLFNGRHAASGTFISKEGVIGVRVEDTMCISGYCSPNVSRQEIDGYIAELEAVIRDGRRRAPALLVAGDFNAKSTTWTSRRTETRGTYLLGTLTRNELMPIRTAGTYFFARNGSKSFPDILSVSRRMRQERNSLKDEDWIHTYKELIVAKEALGSRVSMEIKDIDVLESREDLKQDTASGLRVNDSGVT</sequence>
<dbReference type="KEGG" id="bvk:117240933"/>
<dbReference type="SUPFAM" id="SSF56219">
    <property type="entry name" value="DNase I-like"/>
    <property type="match status" value="1"/>
</dbReference>
<evidence type="ECO:0000313" key="2">
    <source>
        <dbReference type="Proteomes" id="UP000504631"/>
    </source>
</evidence>
<reference evidence="3" key="1">
    <citation type="submission" date="2025-08" db="UniProtKB">
        <authorList>
            <consortium name="RefSeq"/>
        </authorList>
    </citation>
    <scope>IDENTIFICATION</scope>
    <source>
        <tissue evidence="3">Muscle</tissue>
    </source>
</reference>
<dbReference type="GO" id="GO:0003824">
    <property type="term" value="F:catalytic activity"/>
    <property type="evidence" value="ECO:0007669"/>
    <property type="project" value="InterPro"/>
</dbReference>
<proteinExistence type="predicted"/>
<dbReference type="GeneID" id="117240933"/>
<keyword evidence="2" id="KW-1185">Reference proteome</keyword>
<dbReference type="InterPro" id="IPR005135">
    <property type="entry name" value="Endo/exonuclease/phosphatase"/>
</dbReference>